<dbReference type="STRING" id="561184.SAMN05216376_105183"/>
<evidence type="ECO:0000313" key="3">
    <source>
        <dbReference type="Proteomes" id="UP000030960"/>
    </source>
</evidence>
<dbReference type="EMBL" id="JSUQ01000027">
    <property type="protein sequence ID" value="KHQ50390.1"/>
    <property type="molecule type" value="Genomic_DNA"/>
</dbReference>
<sequence length="196" mass="21989">MSFFPSGYDFRAQSQRLLHLANVNTPDGDYGFILGADGKFTDIDGKTWWGSRLVQADALGFGLNGTAKASSVSLSFFEDPVDPSDLVTQITELGSVYVKGRAFTRYLQVFDNVEQMYAPVHAPRQVTQLTMDHITIDAPDDVVRVIRLHMESPFRVRNGARRLVYNTADHSRQLGEDNPSYEFIPTEPRQEKSIIG</sequence>
<comment type="caution">
    <text evidence="2">The sequence shown here is derived from an EMBL/GenBank/DDBJ whole genome shotgun (WGS) entry which is preliminary data.</text>
</comment>
<dbReference type="OrthoDB" id="7865603at2"/>
<protein>
    <submittedName>
        <fullName evidence="2">Uncharacterized protein</fullName>
    </submittedName>
</protein>
<dbReference type="RefSeq" id="WP_043146259.1">
    <property type="nucleotide sequence ID" value="NZ_JSUQ01000027.1"/>
</dbReference>
<reference evidence="2 3" key="1">
    <citation type="submission" date="2014-10" db="EMBL/GenBank/DDBJ databases">
        <title>Genome sequence of Ponticoccus sp. strain UMTAT08 isolated from clonal culture of toxic dinoflagellate Alexandrium tamiyavanichii.</title>
        <authorList>
            <person name="Gan H.Y."/>
            <person name="Muhd D.-D."/>
            <person name="Mohd Noor M.E."/>
            <person name="Yeong Y.S."/>
            <person name="Usup G."/>
        </authorList>
    </citation>
    <scope>NUCLEOTIDE SEQUENCE [LARGE SCALE GENOMIC DNA]</scope>
    <source>
        <strain evidence="2 3">UMTAT08</strain>
    </source>
</reference>
<name>A0A0B3RGF5_9RHOB</name>
<dbReference type="Proteomes" id="UP000030960">
    <property type="component" value="Unassembled WGS sequence"/>
</dbReference>
<evidence type="ECO:0000256" key="1">
    <source>
        <dbReference type="SAM" id="MobiDB-lite"/>
    </source>
</evidence>
<feature type="region of interest" description="Disordered" evidence="1">
    <location>
        <begin position="170"/>
        <end position="196"/>
    </location>
</feature>
<dbReference type="AlphaFoldDB" id="A0A0B3RGF5"/>
<evidence type="ECO:0000313" key="2">
    <source>
        <dbReference type="EMBL" id="KHQ50390.1"/>
    </source>
</evidence>
<proteinExistence type="predicted"/>
<accession>A0A0B3RGF5</accession>
<gene>
    <name evidence="2" type="ORF">OA50_05065</name>
</gene>
<keyword evidence="3" id="KW-1185">Reference proteome</keyword>
<organism evidence="2 3">
    <name type="scientific">Mameliella alba</name>
    <dbReference type="NCBI Taxonomy" id="561184"/>
    <lineage>
        <taxon>Bacteria</taxon>
        <taxon>Pseudomonadati</taxon>
        <taxon>Pseudomonadota</taxon>
        <taxon>Alphaproteobacteria</taxon>
        <taxon>Rhodobacterales</taxon>
        <taxon>Roseobacteraceae</taxon>
        <taxon>Mameliella</taxon>
    </lineage>
</organism>